<reference evidence="1 2" key="1">
    <citation type="submission" date="2016-11" db="EMBL/GenBank/DDBJ databases">
        <authorList>
            <person name="Jaros S."/>
            <person name="Januszkiewicz K."/>
            <person name="Wedrychowicz H."/>
        </authorList>
    </citation>
    <scope>NUCLEOTIDE SEQUENCE [LARGE SCALE GENOMIC DNA]</scope>
    <source>
        <strain evidence="1 2">GAS499</strain>
    </source>
</reference>
<sequence length="57" mass="6236">MSGFTGSRKRVLVWALVKFLLTVCDHQNDASAAISLDQPLTLSVAQVGREAVNDHLR</sequence>
<name>A0A1M6WAU4_9BRAD</name>
<protein>
    <submittedName>
        <fullName evidence="1">Uncharacterized protein</fullName>
    </submittedName>
</protein>
<organism evidence="1 2">
    <name type="scientific">Bradyrhizobium lablabi</name>
    <dbReference type="NCBI Taxonomy" id="722472"/>
    <lineage>
        <taxon>Bacteria</taxon>
        <taxon>Pseudomonadati</taxon>
        <taxon>Pseudomonadota</taxon>
        <taxon>Alphaproteobacteria</taxon>
        <taxon>Hyphomicrobiales</taxon>
        <taxon>Nitrobacteraceae</taxon>
        <taxon>Bradyrhizobium</taxon>
    </lineage>
</organism>
<dbReference type="AlphaFoldDB" id="A0A1M6WAU4"/>
<proteinExistence type="predicted"/>
<evidence type="ECO:0000313" key="1">
    <source>
        <dbReference type="EMBL" id="SHK90861.1"/>
    </source>
</evidence>
<gene>
    <name evidence="1" type="ORF">SAMN05444159_4500</name>
</gene>
<dbReference type="EMBL" id="LT670844">
    <property type="protein sequence ID" value="SHK90861.1"/>
    <property type="molecule type" value="Genomic_DNA"/>
</dbReference>
<dbReference type="Proteomes" id="UP000189935">
    <property type="component" value="Chromosome I"/>
</dbReference>
<accession>A0A1M6WAU4</accession>
<evidence type="ECO:0000313" key="2">
    <source>
        <dbReference type="Proteomes" id="UP000189935"/>
    </source>
</evidence>